<protein>
    <submittedName>
        <fullName evidence="1">Uncharacterized protein</fullName>
    </submittedName>
</protein>
<evidence type="ECO:0000313" key="1">
    <source>
        <dbReference type="EMBL" id="JAE00206.1"/>
    </source>
</evidence>
<reference evidence="1" key="2">
    <citation type="journal article" date="2015" name="Data Brief">
        <title>Shoot transcriptome of the giant reed, Arundo donax.</title>
        <authorList>
            <person name="Barrero R.A."/>
            <person name="Guerrero F.D."/>
            <person name="Moolhuijzen P."/>
            <person name="Goolsby J.A."/>
            <person name="Tidwell J."/>
            <person name="Bellgard S.E."/>
            <person name="Bellgard M.I."/>
        </authorList>
    </citation>
    <scope>NUCLEOTIDE SEQUENCE</scope>
    <source>
        <tissue evidence="1">Shoot tissue taken approximately 20 cm above the soil surface</tissue>
    </source>
</reference>
<dbReference type="EMBL" id="GBRH01197690">
    <property type="protein sequence ID" value="JAE00206.1"/>
    <property type="molecule type" value="Transcribed_RNA"/>
</dbReference>
<name>A0A0A9EQS4_ARUDO</name>
<proteinExistence type="predicted"/>
<sequence>MQELVLNMQKNPIKI</sequence>
<accession>A0A0A9EQS4</accession>
<reference evidence="1" key="1">
    <citation type="submission" date="2014-09" db="EMBL/GenBank/DDBJ databases">
        <authorList>
            <person name="Magalhaes I.L.F."/>
            <person name="Oliveira U."/>
            <person name="Santos F.R."/>
            <person name="Vidigal T.H.D.A."/>
            <person name="Brescovit A.D."/>
            <person name="Santos A.J."/>
        </authorList>
    </citation>
    <scope>NUCLEOTIDE SEQUENCE</scope>
    <source>
        <tissue evidence="1">Shoot tissue taken approximately 20 cm above the soil surface</tissue>
    </source>
</reference>
<organism evidence="1">
    <name type="scientific">Arundo donax</name>
    <name type="common">Giant reed</name>
    <name type="synonym">Donax arundinaceus</name>
    <dbReference type="NCBI Taxonomy" id="35708"/>
    <lineage>
        <taxon>Eukaryota</taxon>
        <taxon>Viridiplantae</taxon>
        <taxon>Streptophyta</taxon>
        <taxon>Embryophyta</taxon>
        <taxon>Tracheophyta</taxon>
        <taxon>Spermatophyta</taxon>
        <taxon>Magnoliopsida</taxon>
        <taxon>Liliopsida</taxon>
        <taxon>Poales</taxon>
        <taxon>Poaceae</taxon>
        <taxon>PACMAD clade</taxon>
        <taxon>Arundinoideae</taxon>
        <taxon>Arundineae</taxon>
        <taxon>Arundo</taxon>
    </lineage>
</organism>